<reference evidence="1" key="1">
    <citation type="journal article" date="2020" name="Phytopathology">
        <title>Genome sequence of the chestnut blight fungus Cryphonectria parasitica EP155: A fundamental resource for an archetypical invasive plant pathogen.</title>
        <authorList>
            <person name="Crouch J.A."/>
            <person name="Dawe A."/>
            <person name="Aerts A."/>
            <person name="Barry K."/>
            <person name="Churchill A.C.L."/>
            <person name="Grimwood J."/>
            <person name="Hillman B."/>
            <person name="Milgroom M.G."/>
            <person name="Pangilinan J."/>
            <person name="Smith M."/>
            <person name="Salamov A."/>
            <person name="Schmutz J."/>
            <person name="Yadav J."/>
            <person name="Grigoriev I.V."/>
            <person name="Nuss D."/>
        </authorList>
    </citation>
    <scope>NUCLEOTIDE SEQUENCE</scope>
    <source>
        <strain evidence="1">EP155</strain>
    </source>
</reference>
<dbReference type="CDD" id="cd07067">
    <property type="entry name" value="HP_PGM_like"/>
    <property type="match status" value="1"/>
</dbReference>
<dbReference type="SUPFAM" id="SSF53254">
    <property type="entry name" value="Phosphoglycerate mutase-like"/>
    <property type="match status" value="1"/>
</dbReference>
<proteinExistence type="predicted"/>
<dbReference type="EMBL" id="MU032351">
    <property type="protein sequence ID" value="KAF3761712.1"/>
    <property type="molecule type" value="Genomic_DNA"/>
</dbReference>
<dbReference type="InterPro" id="IPR029033">
    <property type="entry name" value="His_PPase_superfam"/>
</dbReference>
<evidence type="ECO:0000313" key="2">
    <source>
        <dbReference type="Proteomes" id="UP000803844"/>
    </source>
</evidence>
<sequence>MSITVYLVRHAQGYHNLSHENEKLSDPLLTPLGESQCEALRASFPHHDKLTHLVASPMRRALLTCRLSFAPDGILSTSQGHKSHASVVAQPLIQEVSALPCDTGSDPDVLASEFGSWADLGLVHDGWNDKKPGSRFAPTVANLEARAAAARRWFRTLGKEGQDVHVAAVSHGAFLHFLTEDWDGMDLSRGTGWSNAEWRSYEFVEGPTGGDERASIRETKESWTRRKGTAVPLTETEQKEAREVILEGMRRQFGESVDDQEPGRS</sequence>
<dbReference type="InterPro" id="IPR013078">
    <property type="entry name" value="His_Pase_superF_clade-1"/>
</dbReference>
<dbReference type="OrthoDB" id="496981at2759"/>
<dbReference type="Gene3D" id="3.40.50.1240">
    <property type="entry name" value="Phosphoglycerate mutase-like"/>
    <property type="match status" value="1"/>
</dbReference>
<dbReference type="GeneID" id="63842029"/>
<dbReference type="GO" id="GO:0016791">
    <property type="term" value="F:phosphatase activity"/>
    <property type="evidence" value="ECO:0007669"/>
    <property type="project" value="TreeGrafter"/>
</dbReference>
<evidence type="ECO:0000313" key="1">
    <source>
        <dbReference type="EMBL" id="KAF3761712.1"/>
    </source>
</evidence>
<dbReference type="Pfam" id="PF00300">
    <property type="entry name" value="His_Phos_1"/>
    <property type="match status" value="1"/>
</dbReference>
<dbReference type="RefSeq" id="XP_040772691.1">
    <property type="nucleotide sequence ID" value="XM_040924900.1"/>
</dbReference>
<comment type="caution">
    <text evidence="1">The sequence shown here is derived from an EMBL/GenBank/DDBJ whole genome shotgun (WGS) entry which is preliminary data.</text>
</comment>
<gene>
    <name evidence="1" type="ORF">M406DRAFT_64857</name>
</gene>
<keyword evidence="2" id="KW-1185">Reference proteome</keyword>
<dbReference type="InterPro" id="IPR050275">
    <property type="entry name" value="PGM_Phosphatase"/>
</dbReference>
<dbReference type="Proteomes" id="UP000803844">
    <property type="component" value="Unassembled WGS sequence"/>
</dbReference>
<dbReference type="AlphaFoldDB" id="A0A9P4XVS0"/>
<dbReference type="PANTHER" id="PTHR48100:SF54">
    <property type="entry name" value="PHOSPHATASE SPAC5H10.03-RELATED"/>
    <property type="match status" value="1"/>
</dbReference>
<protein>
    <recommendedName>
        <fullName evidence="3">Phosphoglycerate mutase family protein</fullName>
    </recommendedName>
</protein>
<accession>A0A9P4XVS0</accession>
<organism evidence="1 2">
    <name type="scientific">Cryphonectria parasitica (strain ATCC 38755 / EP155)</name>
    <dbReference type="NCBI Taxonomy" id="660469"/>
    <lineage>
        <taxon>Eukaryota</taxon>
        <taxon>Fungi</taxon>
        <taxon>Dikarya</taxon>
        <taxon>Ascomycota</taxon>
        <taxon>Pezizomycotina</taxon>
        <taxon>Sordariomycetes</taxon>
        <taxon>Sordariomycetidae</taxon>
        <taxon>Diaporthales</taxon>
        <taxon>Cryphonectriaceae</taxon>
        <taxon>Cryphonectria-Endothia species complex</taxon>
        <taxon>Cryphonectria</taxon>
    </lineage>
</organism>
<name>A0A9P4XVS0_CRYP1</name>
<dbReference type="GO" id="GO:0005737">
    <property type="term" value="C:cytoplasm"/>
    <property type="evidence" value="ECO:0007669"/>
    <property type="project" value="TreeGrafter"/>
</dbReference>
<evidence type="ECO:0008006" key="3">
    <source>
        <dbReference type="Google" id="ProtNLM"/>
    </source>
</evidence>
<dbReference type="PANTHER" id="PTHR48100">
    <property type="entry name" value="BROAD-SPECIFICITY PHOSPHATASE YOR283W-RELATED"/>
    <property type="match status" value="1"/>
</dbReference>
<dbReference type="SMART" id="SM00855">
    <property type="entry name" value="PGAM"/>
    <property type="match status" value="1"/>
</dbReference>